<organism evidence="12">
    <name type="scientific">Albugo laibachii Nc14</name>
    <dbReference type="NCBI Taxonomy" id="890382"/>
    <lineage>
        <taxon>Eukaryota</taxon>
        <taxon>Sar</taxon>
        <taxon>Stramenopiles</taxon>
        <taxon>Oomycota</taxon>
        <taxon>Peronosporomycetes</taxon>
        <taxon>Albuginales</taxon>
        <taxon>Albuginaceae</taxon>
        <taxon>Albugo</taxon>
    </lineage>
</organism>
<evidence type="ECO:0000256" key="5">
    <source>
        <dbReference type="ARBA" id="ARBA00022801"/>
    </source>
</evidence>
<comment type="catalytic activity">
    <reaction evidence="10">
        <text>ATP + H2O = ADP + phosphate + H(+)</text>
        <dbReference type="Rhea" id="RHEA:13065"/>
        <dbReference type="ChEBI" id="CHEBI:15377"/>
        <dbReference type="ChEBI" id="CHEBI:15378"/>
        <dbReference type="ChEBI" id="CHEBI:30616"/>
        <dbReference type="ChEBI" id="CHEBI:43474"/>
        <dbReference type="ChEBI" id="CHEBI:456216"/>
    </reaction>
    <physiologicalReaction direction="left-to-right" evidence="10">
        <dbReference type="Rhea" id="RHEA:13066"/>
    </physiologicalReaction>
</comment>
<evidence type="ECO:0000256" key="1">
    <source>
        <dbReference type="ARBA" id="ARBA00004370"/>
    </source>
</evidence>
<evidence type="ECO:0000313" key="12">
    <source>
        <dbReference type="EMBL" id="CCA26966.1"/>
    </source>
</evidence>
<gene>
    <name evidence="12" type="primary">AlNc14C436G11631</name>
    <name evidence="12" type="ORF">ALNC14_131100</name>
</gene>
<dbReference type="GO" id="GO:0005524">
    <property type="term" value="F:ATP binding"/>
    <property type="evidence" value="ECO:0007669"/>
    <property type="project" value="UniProtKB-KW"/>
</dbReference>
<comment type="similarity">
    <text evidence="2">Belongs to the AAA ATPase family.</text>
</comment>
<evidence type="ECO:0000256" key="2">
    <source>
        <dbReference type="ARBA" id="ARBA00006914"/>
    </source>
</evidence>
<evidence type="ECO:0000256" key="8">
    <source>
        <dbReference type="ARBA" id="ARBA00034811"/>
    </source>
</evidence>
<dbReference type="Pfam" id="PF00004">
    <property type="entry name" value="AAA"/>
    <property type="match status" value="1"/>
</dbReference>
<dbReference type="InterPro" id="IPR003593">
    <property type="entry name" value="AAA+_ATPase"/>
</dbReference>
<dbReference type="InterPro" id="IPR050168">
    <property type="entry name" value="AAA_ATPase_domain"/>
</dbReference>
<reference evidence="12" key="1">
    <citation type="journal article" date="2011" name="PLoS Biol.">
        <title>Gene gain and loss during evolution of obligate parasitism in the white rust pathogen of Arabidopsis thaliana.</title>
        <authorList>
            <person name="Kemen E."/>
            <person name="Gardiner A."/>
            <person name="Schultz-Larsen T."/>
            <person name="Kemen A.C."/>
            <person name="Balmuth A.L."/>
            <person name="Robert-Seilaniantz A."/>
            <person name="Bailey K."/>
            <person name="Holub E."/>
            <person name="Studholme D.J."/>
            <person name="Maclean D."/>
            <person name="Jones J.D."/>
        </authorList>
    </citation>
    <scope>NUCLEOTIDE SEQUENCE</scope>
</reference>
<dbReference type="InterPro" id="IPR003960">
    <property type="entry name" value="ATPase_AAA_CS"/>
</dbReference>
<evidence type="ECO:0000256" key="10">
    <source>
        <dbReference type="ARBA" id="ARBA00048778"/>
    </source>
</evidence>
<dbReference type="InterPro" id="IPR027417">
    <property type="entry name" value="P-loop_NTPase"/>
</dbReference>
<keyword evidence="6" id="KW-0067">ATP-binding</keyword>
<keyword evidence="4" id="KW-0547">Nucleotide-binding</keyword>
<accession>F0WZP0</accession>
<dbReference type="SMART" id="SM00382">
    <property type="entry name" value="AAA"/>
    <property type="match status" value="1"/>
</dbReference>
<keyword evidence="7" id="KW-0472">Membrane</keyword>
<dbReference type="AlphaFoldDB" id="F0WZP0"/>
<dbReference type="EMBL" id="FR824479">
    <property type="protein sequence ID" value="CCA26966.1"/>
    <property type="molecule type" value="Genomic_DNA"/>
</dbReference>
<keyword evidence="3" id="KW-0962">Peroxisome biogenesis</keyword>
<evidence type="ECO:0000256" key="3">
    <source>
        <dbReference type="ARBA" id="ARBA00022593"/>
    </source>
</evidence>
<comment type="subcellular location">
    <subcellularLocation>
        <location evidence="1">Membrane</location>
    </subcellularLocation>
</comment>
<evidence type="ECO:0000259" key="11">
    <source>
        <dbReference type="SMART" id="SM00382"/>
    </source>
</evidence>
<dbReference type="GO" id="GO:0005778">
    <property type="term" value="C:peroxisomal membrane"/>
    <property type="evidence" value="ECO:0007669"/>
    <property type="project" value="TreeGrafter"/>
</dbReference>
<dbReference type="SUPFAM" id="SSF52540">
    <property type="entry name" value="P-loop containing nucleoside triphosphate hydrolases"/>
    <property type="match status" value="2"/>
</dbReference>
<dbReference type="PANTHER" id="PTHR23077">
    <property type="entry name" value="AAA-FAMILY ATPASE"/>
    <property type="match status" value="1"/>
</dbReference>
<dbReference type="InterPro" id="IPR047533">
    <property type="entry name" value="RecA-like_PEX6_r2"/>
</dbReference>
<dbReference type="HOGENOM" id="CLU_000688_0_8_1"/>
<dbReference type="GO" id="GO:0016887">
    <property type="term" value="F:ATP hydrolysis activity"/>
    <property type="evidence" value="ECO:0007669"/>
    <property type="project" value="InterPro"/>
</dbReference>
<feature type="domain" description="AAA+ ATPase" evidence="11">
    <location>
        <begin position="574"/>
        <end position="715"/>
    </location>
</feature>
<evidence type="ECO:0000256" key="4">
    <source>
        <dbReference type="ARBA" id="ARBA00022741"/>
    </source>
</evidence>
<name>F0WZP0_9STRA</name>
<dbReference type="InterPro" id="IPR003959">
    <property type="entry name" value="ATPase_AAA_core"/>
</dbReference>
<keyword evidence="5" id="KW-0378">Hydrolase</keyword>
<reference evidence="12" key="2">
    <citation type="submission" date="2011-02" db="EMBL/GenBank/DDBJ databases">
        <authorList>
            <person name="MacLean D."/>
        </authorList>
    </citation>
    <scope>NUCLEOTIDE SEQUENCE</scope>
</reference>
<dbReference type="Gene3D" id="3.40.50.300">
    <property type="entry name" value="P-loop containing nucleotide triphosphate hydrolases"/>
    <property type="match status" value="2"/>
</dbReference>
<dbReference type="PROSITE" id="PS00674">
    <property type="entry name" value="AAA"/>
    <property type="match status" value="1"/>
</dbReference>
<dbReference type="CDD" id="cd19527">
    <property type="entry name" value="RecA-like_PEX6_r2"/>
    <property type="match status" value="1"/>
</dbReference>
<dbReference type="GO" id="GO:0016558">
    <property type="term" value="P:protein import into peroxisome matrix"/>
    <property type="evidence" value="ECO:0007669"/>
    <property type="project" value="TreeGrafter"/>
</dbReference>
<protein>
    <recommendedName>
        <fullName evidence="8">Peroxisomal ATPase PEX6</fullName>
    </recommendedName>
    <alternativeName>
        <fullName evidence="9">Peroxin-6</fullName>
    </alternativeName>
</protein>
<evidence type="ECO:0000256" key="9">
    <source>
        <dbReference type="ARBA" id="ARBA00034920"/>
    </source>
</evidence>
<dbReference type="FunFam" id="3.40.50.300:FF:000109">
    <property type="entry name" value="Peroxisomal biogenesis factor 6"/>
    <property type="match status" value="1"/>
</dbReference>
<dbReference type="GO" id="GO:0005829">
    <property type="term" value="C:cytosol"/>
    <property type="evidence" value="ECO:0007669"/>
    <property type="project" value="TreeGrafter"/>
</dbReference>
<dbReference type="Gene3D" id="1.10.8.60">
    <property type="match status" value="2"/>
</dbReference>
<evidence type="ECO:0000256" key="7">
    <source>
        <dbReference type="ARBA" id="ARBA00023136"/>
    </source>
</evidence>
<sequence length="835" mass="93382">MSSLSIHPKCSLNPPFPEKSIQVTARTWSIAKAKPLLPLTIPPKSNSDTAFIIIIGLQRLKELQLPNGSFVTASFNGTQHIARLCLSKTLKNDVLLSPLLAHNLHIFDSTLSLILTSVQYLELGYTLYDAPFPFYSHRVAPKVADKAVIAPLYKSLWKNQSGDFDQSDSYFHCVEKFFKTPRLVQQGDIIAIPIEHVIGPQDDAFAYQSVQIASDCWADTETDRQQNEWLVPPSLQLCDTFIFYRVKQIGSSALDRVARYITQDTRLTQSGAVAAVAPSEAQIRQYESFMSQNAASLIDPRPCTSTARDTFDLVSVCRNTRLPVSVLLVGPRDVCKSIVDQVADKMDASVVEISFIKLSSFPSESQIKNAIMTEIIKAKRMMKCILCIRHCEALNPRDEACFASVLVECIQQLSMTHTEPGSFQSVPLIASTEDDVLPASICRAFAYQTRVELPSVEDRTLFLTYLARRHKFQSEIDWNVIAQKLPNATFHQLESMMQTIAENAIQTKTLAESMEISCEDVLDAVELCQHVDQCKIPKVYWEDVGGLEDIKQEIVDLVQLPLQHPELFHSNIAMRSGLLLYGPPGTGKTLIAKAIATECQLRFLNIKGPELLNMYIGESERNIRQLFARARAAQPCILFFDELDALAPMRGRGSDSSGVMDRVVSQLLTEIDGVQSSRKHEQIYVIGATNRPDLLDTALLRPGRFDRMVYLGVPTAIDAHVKILKALTREFTLDDDVDFHQVVMRTSQRALTGADCYAIASNALATALHERIIKLEQSSTDSTVQASTELPTVVRQAHFFHSIQRLKPSVSSADLKHYERLRAQFEGNFRSETDL</sequence>
<proteinExistence type="inferred from homology"/>
<evidence type="ECO:0000256" key="6">
    <source>
        <dbReference type="ARBA" id="ARBA00022840"/>
    </source>
</evidence>
<dbReference type="PANTHER" id="PTHR23077:SF9">
    <property type="entry name" value="PEROXISOMAL ATPASE PEX6"/>
    <property type="match status" value="1"/>
</dbReference>